<protein>
    <submittedName>
        <fullName evidence="4">Uncharacterized protein</fullName>
    </submittedName>
</protein>
<evidence type="ECO:0000313" key="4">
    <source>
        <dbReference type="EMBL" id="KAF0976130.1"/>
    </source>
</evidence>
<name>A0A6A5BQK2_NAEFO</name>
<feature type="compositionally biased region" description="Acidic residues" evidence="2">
    <location>
        <begin position="1"/>
        <end position="16"/>
    </location>
</feature>
<proteinExistence type="predicted"/>
<feature type="transmembrane region" description="Helical" evidence="3">
    <location>
        <begin position="90"/>
        <end position="110"/>
    </location>
</feature>
<keyword evidence="3" id="KW-1133">Transmembrane helix</keyword>
<evidence type="ECO:0000256" key="1">
    <source>
        <dbReference type="SAM" id="Coils"/>
    </source>
</evidence>
<dbReference type="EMBL" id="VFQX01000041">
    <property type="protein sequence ID" value="KAF0976130.1"/>
    <property type="molecule type" value="Genomic_DNA"/>
</dbReference>
<feature type="compositionally biased region" description="Basic and acidic residues" evidence="2">
    <location>
        <begin position="302"/>
        <end position="314"/>
    </location>
</feature>
<accession>A0A6A5BQK2</accession>
<dbReference type="OrthoDB" id="10433176at2759"/>
<keyword evidence="3" id="KW-0812">Transmembrane</keyword>
<dbReference type="SUPFAM" id="SSF57997">
    <property type="entry name" value="Tropomyosin"/>
    <property type="match status" value="1"/>
</dbReference>
<feature type="compositionally biased region" description="Polar residues" evidence="2">
    <location>
        <begin position="27"/>
        <end position="38"/>
    </location>
</feature>
<dbReference type="Gene3D" id="1.20.5.340">
    <property type="match status" value="1"/>
</dbReference>
<feature type="coiled-coil region" evidence="1">
    <location>
        <begin position="177"/>
        <end position="267"/>
    </location>
</feature>
<keyword evidence="1" id="KW-0175">Coiled coil</keyword>
<dbReference type="Proteomes" id="UP000444721">
    <property type="component" value="Unassembled WGS sequence"/>
</dbReference>
<dbReference type="VEuPathDB" id="AmoebaDB:FDP41_004805"/>
<feature type="region of interest" description="Disordered" evidence="2">
    <location>
        <begin position="1"/>
        <end position="63"/>
    </location>
</feature>
<comment type="caution">
    <text evidence="4">The sequence shown here is derived from an EMBL/GenBank/DDBJ whole genome shotgun (WGS) entry which is preliminary data.</text>
</comment>
<keyword evidence="5" id="KW-1185">Reference proteome</keyword>
<gene>
    <name evidence="4" type="ORF">FDP41_004805</name>
</gene>
<evidence type="ECO:0000313" key="5">
    <source>
        <dbReference type="Proteomes" id="UP000444721"/>
    </source>
</evidence>
<evidence type="ECO:0000256" key="3">
    <source>
        <dbReference type="SAM" id="Phobius"/>
    </source>
</evidence>
<dbReference type="VEuPathDB" id="AmoebaDB:NfTy_085440"/>
<feature type="compositionally biased region" description="Basic and acidic residues" evidence="2">
    <location>
        <begin position="39"/>
        <end position="59"/>
    </location>
</feature>
<evidence type="ECO:0000256" key="2">
    <source>
        <dbReference type="SAM" id="MobiDB-lite"/>
    </source>
</evidence>
<dbReference type="RefSeq" id="XP_044560843.1">
    <property type="nucleotide sequence ID" value="XM_044708260.1"/>
</dbReference>
<feature type="region of interest" description="Disordered" evidence="2">
    <location>
        <begin position="299"/>
        <end position="322"/>
    </location>
</feature>
<keyword evidence="3" id="KW-0472">Membrane</keyword>
<organism evidence="4 5">
    <name type="scientific">Naegleria fowleri</name>
    <name type="common">Brain eating amoeba</name>
    <dbReference type="NCBI Taxonomy" id="5763"/>
    <lineage>
        <taxon>Eukaryota</taxon>
        <taxon>Discoba</taxon>
        <taxon>Heterolobosea</taxon>
        <taxon>Tetramitia</taxon>
        <taxon>Eutetramitia</taxon>
        <taxon>Vahlkampfiidae</taxon>
        <taxon>Naegleria</taxon>
    </lineage>
</organism>
<reference evidence="4 5" key="1">
    <citation type="journal article" date="2019" name="Sci. Rep.">
        <title>Nanopore sequencing improves the draft genome of the human pathogenic amoeba Naegleria fowleri.</title>
        <authorList>
            <person name="Liechti N."/>
            <person name="Schurch N."/>
            <person name="Bruggmann R."/>
            <person name="Wittwer M."/>
        </authorList>
    </citation>
    <scope>NUCLEOTIDE SEQUENCE [LARGE SCALE GENOMIC DNA]</scope>
    <source>
        <strain evidence="4 5">ATCC 30894</strain>
    </source>
</reference>
<dbReference type="AlphaFoldDB" id="A0A6A5BQK2"/>
<sequence length="322" mass="37210">MDEQSSEAIIDEDDDEKLFAGEENELNHSSSFTSSLENQNEKLEEMVSEEMARNSKDDTPSNTIIKPQNDSLGWWSGIGSLLSPLKNSDFATPLVLTGLLSFVAGSLLSFSFSNLKSRQTNDEMKSRILSLENSLKEKQYELHLATDRLNKEIQISKAASQHNISLNKQKEYFETQFNIQSRNLNLANQQIEKYEETISKCREKIEDLERQIESYKNNITHLEGDLKDHQLVIQDLNLKINHLENQVKENERMIEKQKQRIVNLKETHKIFEYVLTKASPQLAERIINQIHRVQNIEDETDEPSKIGRAIKEHTPVSNNDQR</sequence>
<dbReference type="VEuPathDB" id="AmoebaDB:NF0096730"/>
<dbReference type="GeneID" id="68112023"/>